<evidence type="ECO:0000313" key="2">
    <source>
        <dbReference type="Proteomes" id="UP000611554"/>
    </source>
</evidence>
<evidence type="ECO:0000313" key="1">
    <source>
        <dbReference type="EMBL" id="GGP92407.1"/>
    </source>
</evidence>
<dbReference type="Proteomes" id="UP000611554">
    <property type="component" value="Unassembled WGS sequence"/>
</dbReference>
<name>A0ABQ2QQA7_9ACTN</name>
<reference evidence="2" key="1">
    <citation type="journal article" date="2019" name="Int. J. Syst. Evol. Microbiol.">
        <title>The Global Catalogue of Microorganisms (GCM) 10K type strain sequencing project: providing services to taxonomists for standard genome sequencing and annotation.</title>
        <authorList>
            <consortium name="The Broad Institute Genomics Platform"/>
            <consortium name="The Broad Institute Genome Sequencing Center for Infectious Disease"/>
            <person name="Wu L."/>
            <person name="Ma J."/>
        </authorList>
    </citation>
    <scope>NUCLEOTIDE SEQUENCE [LARGE SCALE GENOMIC DNA]</scope>
    <source>
        <strain evidence="2">JCM 3115</strain>
    </source>
</reference>
<comment type="caution">
    <text evidence="1">The sequence shown here is derived from an EMBL/GenBank/DDBJ whole genome shotgun (WGS) entry which is preliminary data.</text>
</comment>
<sequence length="74" mass="8033">MAGPAGTAWATGAQARAAARAAVATVTDLRTRNTGFSIRLLKILRWLCSNRALTIIRVLMIVNPRILQAVNMQE</sequence>
<proteinExistence type="predicted"/>
<protein>
    <submittedName>
        <fullName evidence="1">Uncharacterized protein</fullName>
    </submittedName>
</protein>
<organism evidence="1 2">
    <name type="scientific">Streptosporangium pseudovulgare</name>
    <dbReference type="NCBI Taxonomy" id="35765"/>
    <lineage>
        <taxon>Bacteria</taxon>
        <taxon>Bacillati</taxon>
        <taxon>Actinomycetota</taxon>
        <taxon>Actinomycetes</taxon>
        <taxon>Streptosporangiales</taxon>
        <taxon>Streptosporangiaceae</taxon>
        <taxon>Streptosporangium</taxon>
    </lineage>
</organism>
<accession>A0ABQ2QQA7</accession>
<gene>
    <name evidence="1" type="ORF">GCM10010140_22750</name>
</gene>
<dbReference type="EMBL" id="BMQJ01000004">
    <property type="protein sequence ID" value="GGP92407.1"/>
    <property type="molecule type" value="Genomic_DNA"/>
</dbReference>
<keyword evidence="2" id="KW-1185">Reference proteome</keyword>